<comment type="similarity">
    <text evidence="3">Belongs to the UbiA prenyltransferase family.</text>
</comment>
<dbReference type="Pfam" id="PF01040">
    <property type="entry name" value="UbiA"/>
    <property type="match status" value="1"/>
</dbReference>
<dbReference type="CDD" id="cd13959">
    <property type="entry name" value="PT_UbiA_COQ2"/>
    <property type="match status" value="1"/>
</dbReference>
<feature type="transmembrane region" description="Helical" evidence="8">
    <location>
        <begin position="91"/>
        <end position="107"/>
    </location>
</feature>
<reference evidence="9 10" key="1">
    <citation type="submission" date="2019-03" db="EMBL/GenBank/DDBJ databases">
        <title>Subsurface microbial communities from deep shales in Ohio and West Virginia, USA.</title>
        <authorList>
            <person name="Wrighton K."/>
        </authorList>
    </citation>
    <scope>NUCLEOTIDE SEQUENCE [LARGE SCALE GENOMIC DNA]</scope>
    <source>
        <strain evidence="9 10">MSL9.2</strain>
    </source>
</reference>
<organism evidence="9 10">
    <name type="scientific">Halanaerobium saccharolyticum</name>
    <dbReference type="NCBI Taxonomy" id="43595"/>
    <lineage>
        <taxon>Bacteria</taxon>
        <taxon>Bacillati</taxon>
        <taxon>Bacillota</taxon>
        <taxon>Clostridia</taxon>
        <taxon>Halanaerobiales</taxon>
        <taxon>Halanaerobiaceae</taxon>
        <taxon>Halanaerobium</taxon>
    </lineage>
</organism>
<evidence type="ECO:0000313" key="10">
    <source>
        <dbReference type="Proteomes" id="UP000294697"/>
    </source>
</evidence>
<dbReference type="Gene3D" id="1.20.120.1780">
    <property type="entry name" value="UbiA prenyltransferase"/>
    <property type="match status" value="1"/>
</dbReference>
<evidence type="ECO:0000256" key="5">
    <source>
        <dbReference type="ARBA" id="ARBA00022692"/>
    </source>
</evidence>
<dbReference type="InterPro" id="IPR006371">
    <property type="entry name" value="Polyprenyltransferase_UbiA-li"/>
</dbReference>
<dbReference type="PANTHER" id="PTHR11048:SF28">
    <property type="entry name" value="4-HYDROXYBENZOATE POLYPRENYLTRANSFERASE, MITOCHONDRIAL"/>
    <property type="match status" value="1"/>
</dbReference>
<dbReference type="InterPro" id="IPR000537">
    <property type="entry name" value="UbiA_prenyltransferase"/>
</dbReference>
<dbReference type="InterPro" id="IPR039653">
    <property type="entry name" value="Prenyltransferase"/>
</dbReference>
<dbReference type="OrthoDB" id="9782418at2"/>
<dbReference type="NCBIfam" id="TIGR01475">
    <property type="entry name" value="ubiA_other"/>
    <property type="match status" value="1"/>
</dbReference>
<proteinExistence type="inferred from homology"/>
<sequence>MGSTKKKIKNYSSLVMFEHTIFALPFAYFSLFLASGGLPTFHNFFWITIAMIGARNGANSWNRVADYKIDKSNPRTKNREIPAGKVKKKEAVLLTIFCFILLLTAALNLDPLAIKLMPLAVIFICFYSYTKRFTWTCHLILGASVALAPLGTWIAVRGDLTAGAVMLASIHALWVAGFDIIYATQDYDFDRDNDINSIPAKFGIKKGLEIARGLHFLAVIIMFSLPYFFPVLALIYLSGVFLVTLLLIYEHQIVNPNDLSQVTIASYSINQIISPLLFLAGAADILI</sequence>
<evidence type="ECO:0000256" key="4">
    <source>
        <dbReference type="ARBA" id="ARBA00022679"/>
    </source>
</evidence>
<keyword evidence="5 8" id="KW-0812">Transmembrane</keyword>
<comment type="caution">
    <text evidence="9">The sequence shown here is derived from an EMBL/GenBank/DDBJ whole genome shotgun (WGS) entry which is preliminary data.</text>
</comment>
<keyword evidence="6 8" id="KW-1133">Transmembrane helix</keyword>
<protein>
    <submittedName>
        <fullName evidence="9">4-hydroxybenzoate polyprenyltransferase</fullName>
    </submittedName>
</protein>
<dbReference type="Gene3D" id="1.10.357.140">
    <property type="entry name" value="UbiA prenyltransferase"/>
    <property type="match status" value="1"/>
</dbReference>
<dbReference type="GO" id="GO:0005886">
    <property type="term" value="C:plasma membrane"/>
    <property type="evidence" value="ECO:0007669"/>
    <property type="project" value="TreeGrafter"/>
</dbReference>
<evidence type="ECO:0000256" key="7">
    <source>
        <dbReference type="ARBA" id="ARBA00023136"/>
    </source>
</evidence>
<dbReference type="PANTHER" id="PTHR11048">
    <property type="entry name" value="PRENYLTRANSFERASES"/>
    <property type="match status" value="1"/>
</dbReference>
<evidence type="ECO:0000256" key="1">
    <source>
        <dbReference type="ARBA" id="ARBA00001946"/>
    </source>
</evidence>
<feature type="transmembrane region" description="Helical" evidence="8">
    <location>
        <begin position="162"/>
        <end position="182"/>
    </location>
</feature>
<dbReference type="Proteomes" id="UP000294697">
    <property type="component" value="Unassembled WGS sequence"/>
</dbReference>
<dbReference type="AlphaFoldDB" id="A0A4R7Z7F8"/>
<feature type="transmembrane region" description="Helical" evidence="8">
    <location>
        <begin position="216"/>
        <end position="249"/>
    </location>
</feature>
<feature type="transmembrane region" description="Helical" evidence="8">
    <location>
        <begin position="40"/>
        <end position="58"/>
    </location>
</feature>
<gene>
    <name evidence="9" type="ORF">C8C77_10121</name>
</gene>
<accession>A0A4R7Z7F8</accession>
<keyword evidence="7 8" id="KW-0472">Membrane</keyword>
<comment type="subcellular location">
    <subcellularLocation>
        <location evidence="2">Membrane</location>
        <topology evidence="2">Multi-pass membrane protein</topology>
    </subcellularLocation>
</comment>
<dbReference type="InterPro" id="IPR044878">
    <property type="entry name" value="UbiA_sf"/>
</dbReference>
<name>A0A4R7Z7F8_9FIRM</name>
<dbReference type="GO" id="GO:0016765">
    <property type="term" value="F:transferase activity, transferring alkyl or aryl (other than methyl) groups"/>
    <property type="evidence" value="ECO:0007669"/>
    <property type="project" value="InterPro"/>
</dbReference>
<evidence type="ECO:0000256" key="2">
    <source>
        <dbReference type="ARBA" id="ARBA00004141"/>
    </source>
</evidence>
<dbReference type="FunFam" id="1.10.357.140:FF:000008">
    <property type="entry name" value="4-hydroxybenzoate octaprenyltransferase"/>
    <property type="match status" value="1"/>
</dbReference>
<evidence type="ECO:0000256" key="3">
    <source>
        <dbReference type="ARBA" id="ARBA00005985"/>
    </source>
</evidence>
<dbReference type="GO" id="GO:0006744">
    <property type="term" value="P:ubiquinone biosynthetic process"/>
    <property type="evidence" value="ECO:0007669"/>
    <property type="project" value="TreeGrafter"/>
</dbReference>
<evidence type="ECO:0000256" key="6">
    <source>
        <dbReference type="ARBA" id="ARBA00022989"/>
    </source>
</evidence>
<feature type="transmembrane region" description="Helical" evidence="8">
    <location>
        <begin position="137"/>
        <end position="156"/>
    </location>
</feature>
<comment type="cofactor">
    <cofactor evidence="1">
        <name>Mg(2+)</name>
        <dbReference type="ChEBI" id="CHEBI:18420"/>
    </cofactor>
</comment>
<feature type="transmembrane region" description="Helical" evidence="8">
    <location>
        <begin position="12"/>
        <end position="34"/>
    </location>
</feature>
<evidence type="ECO:0000313" key="9">
    <source>
        <dbReference type="EMBL" id="TDW07552.1"/>
    </source>
</evidence>
<dbReference type="RefSeq" id="WP_111570952.1">
    <property type="nucleotide sequence ID" value="NZ_QLME01000002.1"/>
</dbReference>
<keyword evidence="4 9" id="KW-0808">Transferase</keyword>
<evidence type="ECO:0000256" key="8">
    <source>
        <dbReference type="SAM" id="Phobius"/>
    </source>
</evidence>
<dbReference type="EMBL" id="SODA01000001">
    <property type="protein sequence ID" value="TDW07552.1"/>
    <property type="molecule type" value="Genomic_DNA"/>
</dbReference>